<keyword evidence="5 13" id="KW-0963">Cytoplasm</keyword>
<evidence type="ECO:0000256" key="1">
    <source>
        <dbReference type="ARBA" id="ARBA00001933"/>
    </source>
</evidence>
<dbReference type="Gene3D" id="3.40.640.10">
    <property type="entry name" value="Type I PLP-dependent aspartate aminotransferase-like (Major domain)"/>
    <property type="match status" value="1"/>
</dbReference>
<name>A0A7X1NCM8_9BURK</name>
<dbReference type="UniPathway" id="UPA00078">
    <property type="reaction ID" value="UER00160"/>
</dbReference>
<evidence type="ECO:0000256" key="6">
    <source>
        <dbReference type="ARBA" id="ARBA00022576"/>
    </source>
</evidence>
<dbReference type="EC" id="2.6.1.62" evidence="13"/>
<protein>
    <recommendedName>
        <fullName evidence="13">Adenosylmethionine-8-amino-7-oxononanoate aminotransferase</fullName>
        <ecNumber evidence="13">2.6.1.62</ecNumber>
    </recommendedName>
    <alternativeName>
        <fullName evidence="13">7,8-diamino-pelargonic acid aminotransferase</fullName>
        <shortName evidence="13">DAPA AT</shortName>
        <shortName evidence="13">DAPA aminotransferase</shortName>
    </alternativeName>
    <alternativeName>
        <fullName evidence="13">7,8-diaminononanoate synthase</fullName>
        <shortName evidence="13">DANS</shortName>
    </alternativeName>
    <alternativeName>
        <fullName evidence="13">Diaminopelargonic acid synthase</fullName>
    </alternativeName>
</protein>
<comment type="subcellular location">
    <subcellularLocation>
        <location evidence="2 13">Cytoplasm</location>
    </subcellularLocation>
</comment>
<dbReference type="GO" id="GO:0009102">
    <property type="term" value="P:biotin biosynthetic process"/>
    <property type="evidence" value="ECO:0007669"/>
    <property type="project" value="UniProtKB-UniRule"/>
</dbReference>
<dbReference type="PANTHER" id="PTHR42684:SF17">
    <property type="entry name" value="ADENOSYLMETHIONINE-8-AMINO-7-OXONONANOATE AMINOTRANSFERASE"/>
    <property type="match status" value="1"/>
</dbReference>
<keyword evidence="8 13" id="KW-0949">S-adenosyl-L-methionine</keyword>
<keyword evidence="7 13" id="KW-0808">Transferase</keyword>
<dbReference type="Gene3D" id="3.90.1150.10">
    <property type="entry name" value="Aspartate Aminotransferase, domain 1"/>
    <property type="match status" value="1"/>
</dbReference>
<feature type="site" description="Participates in the substrate recognition with KAPA and in a stacking interaction with the adenine ring of SAM" evidence="13">
    <location>
        <position position="21"/>
    </location>
</feature>
<dbReference type="InterPro" id="IPR005815">
    <property type="entry name" value="BioA"/>
</dbReference>
<evidence type="ECO:0000256" key="5">
    <source>
        <dbReference type="ARBA" id="ARBA00022490"/>
    </source>
</evidence>
<feature type="modified residue" description="N6-(pyridoxal phosphate)lysine" evidence="13">
    <location>
        <position position="286"/>
    </location>
</feature>
<feature type="binding site" evidence="13">
    <location>
        <begin position="118"/>
        <end position="119"/>
    </location>
    <ligand>
        <name>pyridoxal 5'-phosphate</name>
        <dbReference type="ChEBI" id="CHEBI:597326"/>
    </ligand>
</feature>
<accession>A0A7X1NCM8</accession>
<dbReference type="AlphaFoldDB" id="A0A7X1NCM8"/>
<evidence type="ECO:0000256" key="8">
    <source>
        <dbReference type="ARBA" id="ARBA00022691"/>
    </source>
</evidence>
<feature type="binding site" evidence="13">
    <location>
        <position position="320"/>
    </location>
    <ligand>
        <name>substrate</name>
    </ligand>
</feature>
<proteinExistence type="inferred from homology"/>
<feature type="binding site" evidence="13">
    <location>
        <position position="410"/>
    </location>
    <ligand>
        <name>substrate</name>
    </ligand>
</feature>
<dbReference type="HAMAP" id="MF_00834">
    <property type="entry name" value="BioA"/>
    <property type="match status" value="1"/>
</dbReference>
<comment type="catalytic activity">
    <reaction evidence="11 13">
        <text>(8S)-8-amino-7-oxononanoate + S-adenosyl-L-methionine = S-adenosyl-4-methylsulfanyl-2-oxobutanoate + (7R,8S)-7,8-diammoniononanoate</text>
        <dbReference type="Rhea" id="RHEA:16861"/>
        <dbReference type="ChEBI" id="CHEBI:16490"/>
        <dbReference type="ChEBI" id="CHEBI:59789"/>
        <dbReference type="ChEBI" id="CHEBI:149468"/>
        <dbReference type="ChEBI" id="CHEBI:149469"/>
        <dbReference type="EC" id="2.6.1.62"/>
    </reaction>
</comment>
<comment type="cofactor">
    <cofactor evidence="1 13">
        <name>pyridoxal 5'-phosphate</name>
        <dbReference type="ChEBI" id="CHEBI:597326"/>
    </cofactor>
</comment>
<evidence type="ECO:0000313" key="14">
    <source>
        <dbReference type="EMBL" id="MPW19507.1"/>
    </source>
</evidence>
<evidence type="ECO:0000256" key="7">
    <source>
        <dbReference type="ARBA" id="ARBA00022679"/>
    </source>
</evidence>
<evidence type="ECO:0000256" key="9">
    <source>
        <dbReference type="ARBA" id="ARBA00022756"/>
    </source>
</evidence>
<dbReference type="GO" id="GO:0005737">
    <property type="term" value="C:cytoplasm"/>
    <property type="evidence" value="ECO:0007669"/>
    <property type="project" value="UniProtKB-SubCell"/>
</dbReference>
<dbReference type="InterPro" id="IPR049704">
    <property type="entry name" value="Aminotrans_3_PPA_site"/>
</dbReference>
<dbReference type="InterPro" id="IPR015421">
    <property type="entry name" value="PyrdxlP-dep_Trfase_major"/>
</dbReference>
<feature type="binding site" evidence="13">
    <location>
        <position position="151"/>
    </location>
    <ligand>
        <name>substrate</name>
    </ligand>
</feature>
<feature type="binding site" evidence="13">
    <location>
        <position position="286"/>
    </location>
    <ligand>
        <name>substrate</name>
    </ligand>
</feature>
<sequence length="448" mass="49415">MNTQVTEDWVARSLRAVWHPCTQMKHHERYPLVPVSRGAGAWLYDRAGHRYLDAISSWWVNLFGHANPRINAALKDQLDTLEHAMLAGCTHEPAIELAERLGALTQNTLGHAFFASDGASAVEIALKMSFHSWRNRGYDYKREFVCVANSYHGETIGALGVTDVALFKDAYDPLIRNAHVVASPDARFAREGETAADVAQRALDDVRSLFEARANNIAALIVEPLVQCAAGMAMHDPSYIAGLRALCDHYGVHLIADEIAVGCGRTGTFFACEQAHVWPDFLCLSKGISGGYLPLSIVLSRDEIFAAFYDDDTTRGFLHSHSYTGNPLACRAALATLDLFVTDNVLAANATKSAALRAALEPLAQHAHVRNLRQRGTIIAFDAEIEDAHAAKTFSRRFFENALKRELLLRPIGTTVYLMPPYILDDEEIALLAERTRAAFEATLAEVR</sequence>
<dbReference type="NCBIfam" id="NF004624">
    <property type="entry name" value="PRK05964.1"/>
    <property type="match status" value="1"/>
</dbReference>
<dbReference type="NCBIfam" id="TIGR00508">
    <property type="entry name" value="bioA"/>
    <property type="match status" value="1"/>
</dbReference>
<evidence type="ECO:0000256" key="12">
    <source>
        <dbReference type="ARBA" id="ARBA00060970"/>
    </source>
</evidence>
<keyword evidence="6 13" id="KW-0032">Aminotransferase</keyword>
<dbReference type="PROSITE" id="PS00600">
    <property type="entry name" value="AA_TRANSFER_CLASS_3"/>
    <property type="match status" value="1"/>
</dbReference>
<comment type="subunit">
    <text evidence="4 13">Homodimer.</text>
</comment>
<dbReference type="Proteomes" id="UP000484381">
    <property type="component" value="Unassembled WGS sequence"/>
</dbReference>
<dbReference type="GO" id="GO:0004015">
    <property type="term" value="F:adenosylmethionine-8-amino-7-oxononanoate transaminase activity"/>
    <property type="evidence" value="ECO:0007669"/>
    <property type="project" value="UniProtKB-UniRule"/>
</dbReference>
<evidence type="ECO:0000256" key="2">
    <source>
        <dbReference type="ARBA" id="ARBA00004496"/>
    </source>
</evidence>
<dbReference type="InterPro" id="IPR015422">
    <property type="entry name" value="PyrdxlP-dep_Trfase_small"/>
</dbReference>
<keyword evidence="10 13" id="KW-0663">Pyridoxal phosphate</keyword>
<feature type="binding site" evidence="13">
    <location>
        <position position="257"/>
    </location>
    <ligand>
        <name>pyridoxal 5'-phosphate</name>
        <dbReference type="ChEBI" id="CHEBI:597326"/>
    </ligand>
</feature>
<keyword evidence="9 13" id="KW-0093">Biotin biosynthesis</keyword>
<reference evidence="14 15" key="1">
    <citation type="submission" date="2019-10" db="EMBL/GenBank/DDBJ databases">
        <title>Paraburkholderia sp. isolated from nodules of Mimosa pudica from Brazilian Atlantic Forest soils.</title>
        <authorList>
            <person name="Paulitsch F."/>
            <person name="Hungria M."/>
            <person name="Dall'Agnol R."/>
        </authorList>
    </citation>
    <scope>NUCLEOTIDE SEQUENCE [LARGE SCALE GENOMIC DNA]</scope>
    <source>
        <strain evidence="14 15">CNPSo 3157</strain>
    </source>
</reference>
<evidence type="ECO:0000256" key="3">
    <source>
        <dbReference type="ARBA" id="ARBA00005063"/>
    </source>
</evidence>
<dbReference type="InterPro" id="IPR015424">
    <property type="entry name" value="PyrdxlP-dep_Trfase"/>
</dbReference>
<evidence type="ECO:0000256" key="4">
    <source>
        <dbReference type="ARBA" id="ARBA00011738"/>
    </source>
</evidence>
<dbReference type="CDD" id="cd00610">
    <property type="entry name" value="OAT_like"/>
    <property type="match status" value="1"/>
</dbReference>
<dbReference type="PIRSF" id="PIRSF000521">
    <property type="entry name" value="Transaminase_4ab_Lys_Orn"/>
    <property type="match status" value="1"/>
</dbReference>
<dbReference type="GO" id="GO:0030170">
    <property type="term" value="F:pyridoxal phosphate binding"/>
    <property type="evidence" value="ECO:0007669"/>
    <property type="project" value="UniProtKB-UniRule"/>
</dbReference>
<comment type="similarity">
    <text evidence="12 13">Belongs to the class-III pyridoxal-phosphate-dependent aminotransferase family. BioA subfamily.</text>
</comment>
<dbReference type="SUPFAM" id="SSF53383">
    <property type="entry name" value="PLP-dependent transferases"/>
    <property type="match status" value="1"/>
</dbReference>
<comment type="function">
    <text evidence="13">Catalyzes the transfer of the alpha-amino group from S-adenosyl-L-methionine (SAM) to 7-keto-8-aminopelargonic acid (KAPA) to form 7,8-diaminopelargonic acid (DAPA). It is the only aminotransferase known to utilize SAM as an amino donor.</text>
</comment>
<evidence type="ECO:0000256" key="10">
    <source>
        <dbReference type="ARBA" id="ARBA00022898"/>
    </source>
</evidence>
<comment type="pathway">
    <text evidence="3 13">Cofactor biosynthesis; biotin biosynthesis; 7,8-diaminononanoate from 8-amino-7-oxononanoate (SAM route): step 1/1.</text>
</comment>
<dbReference type="Pfam" id="PF00202">
    <property type="entry name" value="Aminotran_3"/>
    <property type="match status" value="1"/>
</dbReference>
<evidence type="ECO:0000256" key="11">
    <source>
        <dbReference type="ARBA" id="ARBA00048449"/>
    </source>
</evidence>
<feature type="binding site" evidence="13">
    <location>
        <begin position="321"/>
        <end position="322"/>
    </location>
    <ligand>
        <name>pyridoxal 5'-phosphate</name>
        <dbReference type="ChEBI" id="CHEBI:597326"/>
    </ligand>
</feature>
<dbReference type="InterPro" id="IPR005814">
    <property type="entry name" value="Aminotrans_3"/>
</dbReference>
<organism evidence="14 15">
    <name type="scientific">Paraburkholderia franconis</name>
    <dbReference type="NCBI Taxonomy" id="2654983"/>
    <lineage>
        <taxon>Bacteria</taxon>
        <taxon>Pseudomonadati</taxon>
        <taxon>Pseudomonadota</taxon>
        <taxon>Betaproteobacteria</taxon>
        <taxon>Burkholderiales</taxon>
        <taxon>Burkholderiaceae</taxon>
        <taxon>Paraburkholderia</taxon>
    </lineage>
</organism>
<dbReference type="EMBL" id="WHNP01000020">
    <property type="protein sequence ID" value="MPW19507.1"/>
    <property type="molecule type" value="Genomic_DNA"/>
</dbReference>
<comment type="caution">
    <text evidence="14">The sequence shown here is derived from an EMBL/GenBank/DDBJ whole genome shotgun (WGS) entry which is preliminary data.</text>
</comment>
<dbReference type="PANTHER" id="PTHR42684">
    <property type="entry name" value="ADENOSYLMETHIONINE-8-AMINO-7-OXONONANOATE AMINOTRANSFERASE"/>
    <property type="match status" value="1"/>
</dbReference>
<feature type="binding site" evidence="13">
    <location>
        <position position="58"/>
    </location>
    <ligand>
        <name>substrate</name>
    </ligand>
</feature>
<gene>
    <name evidence="13" type="primary">bioA</name>
    <name evidence="14" type="ORF">GCT13_22025</name>
</gene>
<evidence type="ECO:0000313" key="15">
    <source>
        <dbReference type="Proteomes" id="UP000484381"/>
    </source>
</evidence>
<evidence type="ECO:0000256" key="13">
    <source>
        <dbReference type="HAMAP-Rule" id="MF_00834"/>
    </source>
</evidence>
<dbReference type="FunFam" id="3.40.640.10:FF:000078">
    <property type="entry name" value="Adenosylmethionine-8-amino-7-oxononanoate aminotransferase"/>
    <property type="match status" value="1"/>
</dbReference>
<keyword evidence="15" id="KW-1185">Reference proteome</keyword>